<keyword evidence="1" id="KW-1133">Transmembrane helix</keyword>
<accession>A0A0A8YV22</accession>
<dbReference type="EMBL" id="GBRH01269550">
    <property type="protein sequence ID" value="JAD28345.1"/>
    <property type="molecule type" value="Transcribed_RNA"/>
</dbReference>
<sequence length="57" mass="6366">MEAVEQRSAAMATAAARRAAWRLLIFFLLSLWSMVVVAICSWLFLGLAWLAGLFGMF</sequence>
<proteinExistence type="predicted"/>
<name>A0A0A8YV22_ARUDO</name>
<keyword evidence="1" id="KW-0812">Transmembrane</keyword>
<evidence type="ECO:0000256" key="1">
    <source>
        <dbReference type="SAM" id="Phobius"/>
    </source>
</evidence>
<keyword evidence="1" id="KW-0472">Membrane</keyword>
<reference evidence="2" key="2">
    <citation type="journal article" date="2015" name="Data Brief">
        <title>Shoot transcriptome of the giant reed, Arundo donax.</title>
        <authorList>
            <person name="Barrero R.A."/>
            <person name="Guerrero F.D."/>
            <person name="Moolhuijzen P."/>
            <person name="Goolsby J.A."/>
            <person name="Tidwell J."/>
            <person name="Bellgard S.E."/>
            <person name="Bellgard M.I."/>
        </authorList>
    </citation>
    <scope>NUCLEOTIDE SEQUENCE</scope>
    <source>
        <tissue evidence="2">Shoot tissue taken approximately 20 cm above the soil surface</tissue>
    </source>
</reference>
<protein>
    <submittedName>
        <fullName evidence="2">Uncharacterized protein</fullName>
    </submittedName>
</protein>
<reference evidence="2" key="1">
    <citation type="submission" date="2014-09" db="EMBL/GenBank/DDBJ databases">
        <authorList>
            <person name="Magalhaes I.L.F."/>
            <person name="Oliveira U."/>
            <person name="Santos F.R."/>
            <person name="Vidigal T.H.D.A."/>
            <person name="Brescovit A.D."/>
            <person name="Santos A.J."/>
        </authorList>
    </citation>
    <scope>NUCLEOTIDE SEQUENCE</scope>
    <source>
        <tissue evidence="2">Shoot tissue taken approximately 20 cm above the soil surface</tissue>
    </source>
</reference>
<organism evidence="2">
    <name type="scientific">Arundo donax</name>
    <name type="common">Giant reed</name>
    <name type="synonym">Donax arundinaceus</name>
    <dbReference type="NCBI Taxonomy" id="35708"/>
    <lineage>
        <taxon>Eukaryota</taxon>
        <taxon>Viridiplantae</taxon>
        <taxon>Streptophyta</taxon>
        <taxon>Embryophyta</taxon>
        <taxon>Tracheophyta</taxon>
        <taxon>Spermatophyta</taxon>
        <taxon>Magnoliopsida</taxon>
        <taxon>Liliopsida</taxon>
        <taxon>Poales</taxon>
        <taxon>Poaceae</taxon>
        <taxon>PACMAD clade</taxon>
        <taxon>Arundinoideae</taxon>
        <taxon>Arundineae</taxon>
        <taxon>Arundo</taxon>
    </lineage>
</organism>
<evidence type="ECO:0000313" key="2">
    <source>
        <dbReference type="EMBL" id="JAD28345.1"/>
    </source>
</evidence>
<dbReference type="AlphaFoldDB" id="A0A0A8YV22"/>
<feature type="transmembrane region" description="Helical" evidence="1">
    <location>
        <begin position="21"/>
        <end position="51"/>
    </location>
</feature>